<name>A0A382YYR3_9ZZZZ</name>
<dbReference type="PANTHER" id="PTHR10887">
    <property type="entry name" value="DNA2/NAM7 HELICASE FAMILY"/>
    <property type="match status" value="1"/>
</dbReference>
<organism evidence="2">
    <name type="scientific">marine metagenome</name>
    <dbReference type="NCBI Taxonomy" id="408172"/>
    <lineage>
        <taxon>unclassified sequences</taxon>
        <taxon>metagenomes</taxon>
        <taxon>ecological metagenomes</taxon>
    </lineage>
</organism>
<protein>
    <recommendedName>
        <fullName evidence="1">DNA2/NAM7 helicase helicase domain-containing protein</fullName>
    </recommendedName>
</protein>
<dbReference type="InterPro" id="IPR027417">
    <property type="entry name" value="P-loop_NTPase"/>
</dbReference>
<gene>
    <name evidence="2" type="ORF">METZ01_LOCUS440849</name>
</gene>
<proteinExistence type="predicted"/>
<dbReference type="Gene3D" id="3.40.50.300">
    <property type="entry name" value="P-loop containing nucleotide triphosphate hydrolases"/>
    <property type="match status" value="1"/>
</dbReference>
<evidence type="ECO:0000313" key="2">
    <source>
        <dbReference type="EMBL" id="SVD87995.1"/>
    </source>
</evidence>
<dbReference type="GO" id="GO:0004386">
    <property type="term" value="F:helicase activity"/>
    <property type="evidence" value="ECO:0007669"/>
    <property type="project" value="InterPro"/>
</dbReference>
<dbReference type="SUPFAM" id="SSF52540">
    <property type="entry name" value="P-loop containing nucleoside triphosphate hydrolases"/>
    <property type="match status" value="1"/>
</dbReference>
<accession>A0A382YYR3</accession>
<reference evidence="2" key="1">
    <citation type="submission" date="2018-05" db="EMBL/GenBank/DDBJ databases">
        <authorList>
            <person name="Lanie J.A."/>
            <person name="Ng W.-L."/>
            <person name="Kazmierczak K.M."/>
            <person name="Andrzejewski T.M."/>
            <person name="Davidsen T.M."/>
            <person name="Wayne K.J."/>
            <person name="Tettelin H."/>
            <person name="Glass J.I."/>
            <person name="Rusch D."/>
            <person name="Podicherti R."/>
            <person name="Tsui H.-C.T."/>
            <person name="Winkler M.E."/>
        </authorList>
    </citation>
    <scope>NUCLEOTIDE SEQUENCE</scope>
</reference>
<dbReference type="EMBL" id="UINC01179353">
    <property type="protein sequence ID" value="SVD87995.1"/>
    <property type="molecule type" value="Genomic_DNA"/>
</dbReference>
<sequence>RLDPSGSVTPNYCLREKLRREPHNLDLAELEYPDMDEFGIDFDTMLGSIERKIQDKKLANFEVQRRCILGVFDYSSFRLWKDLKDDWETMRDTNPAVKHLMYTAGTRFEDPVEVPDPRLDPYCPLHGNDSQSEAIQWALDGRSFRLEGPPGTGKTQTIANLIASCLAHGKKVLFVAEKATALNQVKKKLHSVGLANYCLELHAKGDKDTRIRTNIREQLTEALGDSTDPQDAKWEDLAFRISAEQEILDGYREALHSVNEA</sequence>
<dbReference type="InterPro" id="IPR045055">
    <property type="entry name" value="DNA2/NAM7-like"/>
</dbReference>
<evidence type="ECO:0000259" key="1">
    <source>
        <dbReference type="Pfam" id="PF13086"/>
    </source>
</evidence>
<dbReference type="Pfam" id="PF13086">
    <property type="entry name" value="AAA_11"/>
    <property type="match status" value="1"/>
</dbReference>
<feature type="non-terminal residue" evidence="2">
    <location>
        <position position="1"/>
    </location>
</feature>
<dbReference type="AlphaFoldDB" id="A0A382YYR3"/>
<feature type="domain" description="DNA2/NAM7 helicase helicase" evidence="1">
    <location>
        <begin position="128"/>
        <end position="197"/>
    </location>
</feature>
<dbReference type="InterPro" id="IPR041677">
    <property type="entry name" value="DNA2/NAM7_AAA_11"/>
</dbReference>
<feature type="non-terminal residue" evidence="2">
    <location>
        <position position="261"/>
    </location>
</feature>